<comment type="similarity">
    <text evidence="7">Belongs to the DNA polymerase HolA subunit family.</text>
</comment>
<dbReference type="Pfam" id="PF14840">
    <property type="entry name" value="DNA_pol3_delt_C"/>
    <property type="match status" value="1"/>
</dbReference>
<evidence type="ECO:0000256" key="4">
    <source>
        <dbReference type="ARBA" id="ARBA00022695"/>
    </source>
</evidence>
<dbReference type="CDD" id="cd18138">
    <property type="entry name" value="HLD_clamp_pol_III_delta"/>
    <property type="match status" value="1"/>
</dbReference>
<dbReference type="GO" id="GO:0003887">
    <property type="term" value="F:DNA-directed DNA polymerase activity"/>
    <property type="evidence" value="ECO:0007669"/>
    <property type="project" value="UniProtKB-UniRule"/>
</dbReference>
<keyword evidence="5" id="KW-0235">DNA replication</keyword>
<dbReference type="InterPro" id="IPR032780">
    <property type="entry name" value="DNA_pol3_delt_C"/>
</dbReference>
<dbReference type="NCBIfam" id="TIGR01128">
    <property type="entry name" value="holA"/>
    <property type="match status" value="1"/>
</dbReference>
<evidence type="ECO:0000256" key="9">
    <source>
        <dbReference type="NCBIfam" id="TIGR01128"/>
    </source>
</evidence>
<feature type="domain" description="DNA polymerase III subunit delta C-terminal" evidence="11">
    <location>
        <begin position="218"/>
        <end position="315"/>
    </location>
</feature>
<keyword evidence="4 12" id="KW-0548">Nucleotidyltransferase</keyword>
<feature type="domain" description="DNA polymerase III delta N-terminal" evidence="10">
    <location>
        <begin position="20"/>
        <end position="138"/>
    </location>
</feature>
<keyword evidence="3 12" id="KW-0808">Transferase</keyword>
<evidence type="ECO:0000256" key="2">
    <source>
        <dbReference type="ARBA" id="ARBA00017703"/>
    </source>
</evidence>
<dbReference type="InterPro" id="IPR005790">
    <property type="entry name" value="DNA_polIII_delta"/>
</dbReference>
<dbReference type="SUPFAM" id="SSF48019">
    <property type="entry name" value="post-AAA+ oligomerization domain-like"/>
    <property type="match status" value="1"/>
</dbReference>
<evidence type="ECO:0000256" key="6">
    <source>
        <dbReference type="ARBA" id="ARBA00022932"/>
    </source>
</evidence>
<dbReference type="Gene3D" id="1.20.272.10">
    <property type="match status" value="1"/>
</dbReference>
<evidence type="ECO:0000256" key="3">
    <source>
        <dbReference type="ARBA" id="ARBA00022679"/>
    </source>
</evidence>
<dbReference type="Pfam" id="PF06144">
    <property type="entry name" value="DNA_pol3_delta"/>
    <property type="match status" value="1"/>
</dbReference>
<dbReference type="PANTHER" id="PTHR34388">
    <property type="entry name" value="DNA POLYMERASE III SUBUNIT DELTA"/>
    <property type="match status" value="1"/>
</dbReference>
<evidence type="ECO:0000259" key="10">
    <source>
        <dbReference type="Pfam" id="PF06144"/>
    </source>
</evidence>
<reference evidence="12" key="1">
    <citation type="submission" date="2021-03" db="EMBL/GenBank/DDBJ databases">
        <title>Complete Genome of Pseudoalteromonas xiamenensis STKMTI.2, a new potential marine bacterium producing anti-Vibrio compounds.</title>
        <authorList>
            <person name="Handayani D.P."/>
            <person name="Isnansetyo A."/>
            <person name="Istiqomah I."/>
            <person name="Jumina J."/>
        </authorList>
    </citation>
    <scope>NUCLEOTIDE SEQUENCE</scope>
    <source>
        <strain evidence="12">STKMTI.2</strain>
    </source>
</reference>
<evidence type="ECO:0000313" key="12">
    <source>
        <dbReference type="EMBL" id="QTH72088.1"/>
    </source>
</evidence>
<accession>A0A975DHS1</accession>
<dbReference type="RefSeq" id="WP_208843710.1">
    <property type="nucleotide sequence ID" value="NZ_CP072133.1"/>
</dbReference>
<organism evidence="12 13">
    <name type="scientific">Pseudoalteromonas xiamenensis</name>
    <dbReference type="NCBI Taxonomy" id="882626"/>
    <lineage>
        <taxon>Bacteria</taxon>
        <taxon>Pseudomonadati</taxon>
        <taxon>Pseudomonadota</taxon>
        <taxon>Gammaproteobacteria</taxon>
        <taxon>Alteromonadales</taxon>
        <taxon>Pseudoalteromonadaceae</taxon>
        <taxon>Pseudoalteromonas</taxon>
    </lineage>
</organism>
<dbReference type="SUPFAM" id="SSF52540">
    <property type="entry name" value="P-loop containing nucleoside triphosphate hydrolases"/>
    <property type="match status" value="1"/>
</dbReference>
<evidence type="ECO:0000313" key="13">
    <source>
        <dbReference type="Proteomes" id="UP000664904"/>
    </source>
</evidence>
<dbReference type="Proteomes" id="UP000664904">
    <property type="component" value="Chromosome"/>
</dbReference>
<sequence>MRFYANQLAQALKKDLLPFYMVFGEEPYQEQQCVDAIRVRARQLGFDEIIKFTNLPGFDWQTVVAQYQSMSLFSARTLIELDLAQTKPGTNGAAILKSFAESPNPDMVIVLKNLSAGQDVQRSSWFKALDKLGAFVPCYPLTGTHLKRWIDEQCHKLKLNMTGLAKSALLESTEGNLLACHQELEKLSLLFGEANIDDHTLQQGLLNQAKFNIFDLGSALLHGNSPQICKVMEKLMSDNIEPMSIVWALQKDAQLLLELYKGQQNGVPWATLCKSHNVWKNQEASVQQALSRLNMSVVQQIQLNLARFDDAFKHQLVAAPYQALLHIALQFARPIPFDLPISLEENV</sequence>
<dbReference type="InterPro" id="IPR027417">
    <property type="entry name" value="P-loop_NTPase"/>
</dbReference>
<evidence type="ECO:0000256" key="1">
    <source>
        <dbReference type="ARBA" id="ARBA00012417"/>
    </source>
</evidence>
<dbReference type="GO" id="GO:0006261">
    <property type="term" value="P:DNA-templated DNA replication"/>
    <property type="evidence" value="ECO:0007669"/>
    <property type="project" value="TreeGrafter"/>
</dbReference>
<dbReference type="Gene3D" id="1.10.8.60">
    <property type="match status" value="1"/>
</dbReference>
<dbReference type="EMBL" id="CP072133">
    <property type="protein sequence ID" value="QTH72088.1"/>
    <property type="molecule type" value="Genomic_DNA"/>
</dbReference>
<dbReference type="Gene3D" id="3.40.50.300">
    <property type="entry name" value="P-loop containing nucleotide triphosphate hydrolases"/>
    <property type="match status" value="1"/>
</dbReference>
<gene>
    <name evidence="12" type="primary">holA</name>
    <name evidence="12" type="ORF">J5O05_04125</name>
</gene>
<dbReference type="PANTHER" id="PTHR34388:SF1">
    <property type="entry name" value="DNA POLYMERASE III SUBUNIT DELTA"/>
    <property type="match status" value="1"/>
</dbReference>
<evidence type="ECO:0000256" key="5">
    <source>
        <dbReference type="ARBA" id="ARBA00022705"/>
    </source>
</evidence>
<dbReference type="GO" id="GO:0003677">
    <property type="term" value="F:DNA binding"/>
    <property type="evidence" value="ECO:0007669"/>
    <property type="project" value="InterPro"/>
</dbReference>
<keyword evidence="6" id="KW-0239">DNA-directed DNA polymerase</keyword>
<dbReference type="EC" id="2.7.7.7" evidence="1 9"/>
<dbReference type="GO" id="GO:0009360">
    <property type="term" value="C:DNA polymerase III complex"/>
    <property type="evidence" value="ECO:0007669"/>
    <property type="project" value="UniProtKB-UniRule"/>
</dbReference>
<evidence type="ECO:0000256" key="8">
    <source>
        <dbReference type="ARBA" id="ARBA00049244"/>
    </source>
</evidence>
<comment type="catalytic activity">
    <reaction evidence="8">
        <text>DNA(n) + a 2'-deoxyribonucleoside 5'-triphosphate = DNA(n+1) + diphosphate</text>
        <dbReference type="Rhea" id="RHEA:22508"/>
        <dbReference type="Rhea" id="RHEA-COMP:17339"/>
        <dbReference type="Rhea" id="RHEA-COMP:17340"/>
        <dbReference type="ChEBI" id="CHEBI:33019"/>
        <dbReference type="ChEBI" id="CHEBI:61560"/>
        <dbReference type="ChEBI" id="CHEBI:173112"/>
        <dbReference type="EC" id="2.7.7.7"/>
    </reaction>
</comment>
<evidence type="ECO:0000259" key="11">
    <source>
        <dbReference type="Pfam" id="PF14840"/>
    </source>
</evidence>
<dbReference type="KEGG" id="pxi:J5O05_04125"/>
<dbReference type="AlphaFoldDB" id="A0A975DHS1"/>
<dbReference type="InterPro" id="IPR008921">
    <property type="entry name" value="DNA_pol3_clamp-load_cplx_C"/>
</dbReference>
<evidence type="ECO:0000256" key="7">
    <source>
        <dbReference type="ARBA" id="ARBA00034754"/>
    </source>
</evidence>
<name>A0A975DHS1_9GAMM</name>
<dbReference type="InterPro" id="IPR010372">
    <property type="entry name" value="DNA_pol3_delta_N"/>
</dbReference>
<protein>
    <recommendedName>
        <fullName evidence="2 9">DNA polymerase III subunit delta</fullName>
        <ecNumber evidence="1 9">2.7.7.7</ecNumber>
    </recommendedName>
</protein>
<keyword evidence="13" id="KW-1185">Reference proteome</keyword>
<proteinExistence type="inferred from homology"/>